<proteinExistence type="predicted"/>
<evidence type="ECO:0000256" key="1">
    <source>
        <dbReference type="SAM" id="MobiDB-lite"/>
    </source>
</evidence>
<dbReference type="Ensembl" id="ENSCHIT00000034341.1">
    <property type="protein sequence ID" value="ENSCHIP00000026478.1"/>
    <property type="gene ID" value="ENSCHIG00000022803.1"/>
</dbReference>
<sequence>MVDTDKPEVVMGPGDDILHGHLLEPLASLGQEPHPPRQEKQPPQHSSSSNGIKMKNDESKSELKEKSTGNKKASRFHTYSKEKNSGSGEKKGPNPNRVFISNIPFCGKKKKKQ</sequence>
<dbReference type="Proteomes" id="UP000291000">
    <property type="component" value="Chromosome 14"/>
</dbReference>
<reference evidence="2" key="2">
    <citation type="submission" date="2025-08" db="UniProtKB">
        <authorList>
            <consortium name="Ensembl"/>
        </authorList>
    </citation>
    <scope>IDENTIFICATION</scope>
</reference>
<name>A0A452FQ87_CAPHI</name>
<feature type="compositionally biased region" description="Basic and acidic residues" evidence="1">
    <location>
        <begin position="79"/>
        <end position="92"/>
    </location>
</feature>
<organism evidence="2 3">
    <name type="scientific">Capra hircus</name>
    <name type="common">Goat</name>
    <dbReference type="NCBI Taxonomy" id="9925"/>
    <lineage>
        <taxon>Eukaryota</taxon>
        <taxon>Metazoa</taxon>
        <taxon>Chordata</taxon>
        <taxon>Craniata</taxon>
        <taxon>Vertebrata</taxon>
        <taxon>Euteleostomi</taxon>
        <taxon>Mammalia</taxon>
        <taxon>Eutheria</taxon>
        <taxon>Laurasiatheria</taxon>
        <taxon>Artiodactyla</taxon>
        <taxon>Ruminantia</taxon>
        <taxon>Pecora</taxon>
        <taxon>Bovidae</taxon>
        <taxon>Caprinae</taxon>
        <taxon>Capra</taxon>
    </lineage>
</organism>
<reference evidence="2 3" key="1">
    <citation type="submission" date="2016-04" db="EMBL/GenBank/DDBJ databases">
        <title>Polished mammalian reference genomes with single-molecule sequencing and chromosome conformation capture applied to the Capra hircus genome.</title>
        <authorList>
            <person name="Bickhart D.M."/>
            <person name="Koren S."/>
            <person name="Rosen B."/>
            <person name="Hastie A."/>
            <person name="Liachko I."/>
            <person name="Sullivan S.T."/>
            <person name="Burton J."/>
            <person name="Sayre B.L."/>
            <person name="Huson H.J."/>
            <person name="Lee J."/>
            <person name="Lam E."/>
            <person name="Kelley C.M."/>
            <person name="Hutchison J.L."/>
            <person name="Zhou Y."/>
            <person name="Sun J."/>
            <person name="Crisa A."/>
            <person name="Schwartz J.C."/>
            <person name="Hammond J.A."/>
            <person name="Schroeder S.G."/>
            <person name="Liu G.E."/>
            <person name="Dunham M."/>
            <person name="Shendure J."/>
            <person name="Sonstegard T.S."/>
            <person name="Phillippy A.M."/>
            <person name="Van Tassell C.P."/>
            <person name="Smith T.P."/>
        </authorList>
    </citation>
    <scope>NUCLEOTIDE SEQUENCE [LARGE SCALE GENOMIC DNA]</scope>
</reference>
<feature type="compositionally biased region" description="Basic and acidic residues" evidence="1">
    <location>
        <begin position="54"/>
        <end position="68"/>
    </location>
</feature>
<dbReference type="STRING" id="9925.ENSCHIP00000026478"/>
<keyword evidence="3" id="KW-1185">Reference proteome</keyword>
<evidence type="ECO:0000313" key="3">
    <source>
        <dbReference type="Proteomes" id="UP000291000"/>
    </source>
</evidence>
<reference evidence="2" key="3">
    <citation type="submission" date="2025-09" db="UniProtKB">
        <authorList>
            <consortium name="Ensembl"/>
        </authorList>
    </citation>
    <scope>IDENTIFICATION</scope>
</reference>
<feature type="region of interest" description="Disordered" evidence="1">
    <location>
        <begin position="1"/>
        <end position="113"/>
    </location>
</feature>
<dbReference type="AlphaFoldDB" id="A0A452FQ87"/>
<accession>A0A452FQ87</accession>
<evidence type="ECO:0000313" key="2">
    <source>
        <dbReference type="Ensembl" id="ENSCHIP00000026478.1"/>
    </source>
</evidence>
<dbReference type="EMBL" id="LWLT01000011">
    <property type="status" value="NOT_ANNOTATED_CDS"/>
    <property type="molecule type" value="Genomic_DNA"/>
</dbReference>
<protein>
    <submittedName>
        <fullName evidence="2">Uncharacterized protein</fullName>
    </submittedName>
</protein>